<keyword evidence="3" id="KW-1185">Reference proteome</keyword>
<proteinExistence type="predicted"/>
<protein>
    <submittedName>
        <fullName evidence="2">SAVED domain-containing protein</fullName>
    </submittedName>
</protein>
<dbReference type="NCBIfam" id="NF033611">
    <property type="entry name" value="SAVED"/>
    <property type="match status" value="1"/>
</dbReference>
<accession>A0ABX7N3G9</accession>
<dbReference type="Proteomes" id="UP000663090">
    <property type="component" value="Chromosome"/>
</dbReference>
<evidence type="ECO:0000313" key="3">
    <source>
        <dbReference type="Proteomes" id="UP000663090"/>
    </source>
</evidence>
<gene>
    <name evidence="2" type="ORF">JY572_27710</name>
</gene>
<dbReference type="EMBL" id="CP071091">
    <property type="protein sequence ID" value="QSQ12139.1"/>
    <property type="molecule type" value="Genomic_DNA"/>
</dbReference>
<dbReference type="RefSeq" id="WP_206713870.1">
    <property type="nucleotide sequence ID" value="NZ_CP071091.1"/>
</dbReference>
<evidence type="ECO:0000313" key="2">
    <source>
        <dbReference type="EMBL" id="QSQ12139.1"/>
    </source>
</evidence>
<reference evidence="2 3" key="1">
    <citation type="submission" date="2021-02" db="EMBL/GenBank/DDBJ databases">
        <title>De Novo genome assembly of isolated myxobacteria.</title>
        <authorList>
            <person name="Stevens D.C."/>
        </authorList>
    </citation>
    <scope>NUCLEOTIDE SEQUENCE [LARGE SCALE GENOMIC DNA]</scope>
    <source>
        <strain evidence="2 3">SCHIC003</strain>
    </source>
</reference>
<dbReference type="InterPro" id="IPR040836">
    <property type="entry name" value="SAVED"/>
</dbReference>
<name>A0ABX7N3G9_9BACT</name>
<dbReference type="Pfam" id="PF18145">
    <property type="entry name" value="SAVED"/>
    <property type="match status" value="1"/>
</dbReference>
<organism evidence="2 3">
    <name type="scientific">Myxococcus landrumensis</name>
    <dbReference type="NCBI Taxonomy" id="2813577"/>
    <lineage>
        <taxon>Bacteria</taxon>
        <taxon>Pseudomonadati</taxon>
        <taxon>Myxococcota</taxon>
        <taxon>Myxococcia</taxon>
        <taxon>Myxococcales</taxon>
        <taxon>Cystobacterineae</taxon>
        <taxon>Myxococcaceae</taxon>
        <taxon>Myxococcus</taxon>
    </lineage>
</organism>
<evidence type="ECO:0000259" key="1">
    <source>
        <dbReference type="Pfam" id="PF18145"/>
    </source>
</evidence>
<feature type="domain" description="SMODS-associated and fused to various effectors" evidence="1">
    <location>
        <begin position="90"/>
        <end position="269"/>
    </location>
</feature>
<sequence length="600" mass="67504">MRNTELPISPRTQALILCYEHDRPVIEDAVRQAVLREGKEGYRDVVSAVLHPYDAQQSVRALRGEDWAGAFLENERFANALVQKEKELGLDHLPIYLFGCAPLVLLMHLVSCLPRRPLRVYQQSGDGAWSLGYSRTHVPSSEDFFVVEGLPAAKQGGRGQVALIVEVTRSIRDSALAEFQKRHGTELLATVCLRPARGMSPTALRDPGEAARAAEQLREVLDVLHARLAGAESVLLAMDCPSSIAAALGTAVNVNTQHPLWLHHFDADRTLYLRVHEMRAGRAAPLATEPTQAQFIEATKVLGEVRRVHQELVAWMREPAQEELLDSIDGKAFLSSTIEDSPATTPAPLYRHIGKGKWSFEVGMLLGLKKLRDRVDTEDWRECVRLFMVHEVFHVHQGGLTSYTSRGVGRTGFVLEAADFDADAVAIEAALAWRKAKRSGDVSSDGEIPTMEAIVWNAVESLRVFEPERPIRALSERRLRRYLIWLFHACRLHALARESGAAPSLERVTVEIAGLKTSPDPFETYSQQRVNLLDVDPGEELVTGIYFQRKLVRDTDGRWVARVLEALSRWEEHPREDAQEGMRRLFEELFSRRRELIQPR</sequence>